<dbReference type="GO" id="GO:0016491">
    <property type="term" value="F:oxidoreductase activity"/>
    <property type="evidence" value="ECO:0007669"/>
    <property type="project" value="UniProtKB-KW"/>
</dbReference>
<dbReference type="PANTHER" id="PTHR24321:SF15">
    <property type="entry name" value="OXIDOREDUCTASE UCPA"/>
    <property type="match status" value="1"/>
</dbReference>
<evidence type="ECO:0000256" key="2">
    <source>
        <dbReference type="ARBA" id="ARBA00023002"/>
    </source>
</evidence>
<keyword evidence="4" id="KW-1185">Reference proteome</keyword>
<dbReference type="Pfam" id="PF13561">
    <property type="entry name" value="adh_short_C2"/>
    <property type="match status" value="1"/>
</dbReference>
<dbReference type="Gene3D" id="3.40.50.720">
    <property type="entry name" value="NAD(P)-binding Rossmann-like Domain"/>
    <property type="match status" value="1"/>
</dbReference>
<name>X0Q0S8_RHOWR</name>
<evidence type="ECO:0000313" key="3">
    <source>
        <dbReference type="EMBL" id="GAF49543.1"/>
    </source>
</evidence>
<dbReference type="AlphaFoldDB" id="X0Q0S8"/>
<keyword evidence="2" id="KW-0560">Oxidoreductase</keyword>
<dbReference type="InterPro" id="IPR002347">
    <property type="entry name" value="SDR_fam"/>
</dbReference>
<dbReference type="InterPro" id="IPR036291">
    <property type="entry name" value="NAD(P)-bd_dom_sf"/>
</dbReference>
<dbReference type="RefSeq" id="WP_037241449.1">
    <property type="nucleotide sequence ID" value="NZ_BAWF01000093.1"/>
</dbReference>
<dbReference type="Proteomes" id="UP000019491">
    <property type="component" value="Unassembled WGS sequence"/>
</dbReference>
<dbReference type="PRINTS" id="PR00080">
    <property type="entry name" value="SDRFAMILY"/>
</dbReference>
<gene>
    <name evidence="3" type="ORF">RW1_093_00300</name>
</gene>
<organism evidence="3 4">
    <name type="scientific">Rhodococcus wratislaviensis NBRC 100605</name>
    <dbReference type="NCBI Taxonomy" id="1219028"/>
    <lineage>
        <taxon>Bacteria</taxon>
        <taxon>Bacillati</taxon>
        <taxon>Actinomycetota</taxon>
        <taxon>Actinomycetes</taxon>
        <taxon>Mycobacteriales</taxon>
        <taxon>Nocardiaceae</taxon>
        <taxon>Rhodococcus</taxon>
    </lineage>
</organism>
<comment type="caution">
    <text evidence="3">The sequence shown here is derived from an EMBL/GenBank/DDBJ whole genome shotgun (WGS) entry which is preliminary data.</text>
</comment>
<dbReference type="PRINTS" id="PR00081">
    <property type="entry name" value="GDHRDH"/>
</dbReference>
<dbReference type="SUPFAM" id="SSF51735">
    <property type="entry name" value="NAD(P)-binding Rossmann-fold domains"/>
    <property type="match status" value="1"/>
</dbReference>
<dbReference type="FunFam" id="3.40.50.720:FF:000084">
    <property type="entry name" value="Short-chain dehydrogenase reductase"/>
    <property type="match status" value="1"/>
</dbReference>
<comment type="similarity">
    <text evidence="1">Belongs to the short-chain dehydrogenases/reductases (SDR) family.</text>
</comment>
<reference evidence="3 4" key="1">
    <citation type="submission" date="2014-02" db="EMBL/GenBank/DDBJ databases">
        <title>Whole genome shotgun sequence of Rhodococcus wratislaviensis NBRC 100605.</title>
        <authorList>
            <person name="Hosoyama A."/>
            <person name="Tsuchikane K."/>
            <person name="Yoshida I."/>
            <person name="Ohji S."/>
            <person name="Ichikawa N."/>
            <person name="Yamazoe A."/>
            <person name="Fujita N."/>
        </authorList>
    </citation>
    <scope>NUCLEOTIDE SEQUENCE [LARGE SCALE GENOMIC DNA]</scope>
    <source>
        <strain evidence="3 4">NBRC 100605</strain>
    </source>
</reference>
<sequence length="248" mass="25714">MGPRFAGRNILLTGAGGGIGAATVARLASEGANVIATDITLAMAQDAIADQPGQHAALAVDVTKEEDWLAAIEQVRASHGHLHGLVNNAAIGSIATVEDETIENWNRVIAVSQTGVWLGMKHCAPALESERSSIVNVCSILGTVGGLGNSAAYHAAKGAVRTLTKNAALHWARTGIRVNSLHPGFVGTSHLHERFGGTERHRAMLAGTPMGRLAEPEEIAGVIAFLLSDDSTYMTGSEVTVDGGWTAA</sequence>
<evidence type="ECO:0000313" key="4">
    <source>
        <dbReference type="Proteomes" id="UP000019491"/>
    </source>
</evidence>
<protein>
    <submittedName>
        <fullName evidence="3">Putative oxidoreductase</fullName>
    </submittedName>
</protein>
<dbReference type="PANTHER" id="PTHR24321">
    <property type="entry name" value="DEHYDROGENASES, SHORT CHAIN"/>
    <property type="match status" value="1"/>
</dbReference>
<proteinExistence type="inferred from homology"/>
<evidence type="ECO:0000256" key="1">
    <source>
        <dbReference type="ARBA" id="ARBA00006484"/>
    </source>
</evidence>
<dbReference type="OrthoDB" id="4374579at2"/>
<dbReference type="EMBL" id="BAWF01000093">
    <property type="protein sequence ID" value="GAF49543.1"/>
    <property type="molecule type" value="Genomic_DNA"/>
</dbReference>
<accession>X0Q0S8</accession>